<protein>
    <submittedName>
        <fullName evidence="2">Uncharacterized protein</fullName>
    </submittedName>
</protein>
<reference evidence="3" key="1">
    <citation type="journal article" date="2015" name="Genome Announc.">
        <title>Genome sequence of the AIDS-associated pathogen Penicillium marneffei (ATCC18224) and its near taxonomic relative Talaromyces stipitatus (ATCC10500).</title>
        <authorList>
            <person name="Nierman W.C."/>
            <person name="Fedorova-Abrams N.D."/>
            <person name="Andrianopoulos A."/>
        </authorList>
    </citation>
    <scope>NUCLEOTIDE SEQUENCE [LARGE SCALE GENOMIC DNA]</scope>
    <source>
        <strain evidence="3">ATCC 10500 / CBS 375.48 / QM 6759 / NRRL 1006</strain>
    </source>
</reference>
<evidence type="ECO:0000313" key="2">
    <source>
        <dbReference type="EMBL" id="EED11658.1"/>
    </source>
</evidence>
<dbReference type="GeneID" id="8103100"/>
<dbReference type="HOGENOM" id="CLU_1661972_0_0_1"/>
<gene>
    <name evidence="2" type="ORF">TSTA_108440</name>
</gene>
<dbReference type="EMBL" id="EQ962661">
    <property type="protein sequence ID" value="EED11658.1"/>
    <property type="molecule type" value="Genomic_DNA"/>
</dbReference>
<dbReference type="InParanoid" id="B8MUJ0"/>
<keyword evidence="3" id="KW-1185">Reference proteome</keyword>
<feature type="region of interest" description="Disordered" evidence="1">
    <location>
        <begin position="72"/>
        <end position="92"/>
    </location>
</feature>
<evidence type="ECO:0000256" key="1">
    <source>
        <dbReference type="SAM" id="MobiDB-lite"/>
    </source>
</evidence>
<proteinExistence type="predicted"/>
<dbReference type="Proteomes" id="UP000001745">
    <property type="component" value="Unassembled WGS sequence"/>
</dbReference>
<evidence type="ECO:0000313" key="3">
    <source>
        <dbReference type="Proteomes" id="UP000001745"/>
    </source>
</evidence>
<dbReference type="VEuPathDB" id="FungiDB:TSTA_108440"/>
<dbReference type="AlphaFoldDB" id="B8MUJ0"/>
<sequence>MTAHVSFSADFVLDGRRKAIPKGYKYPDTLLSCCGQRLLAKSKDNIINEIMATSPLREHIRTFKQWLAEMNEDPQGPFSKNKKIEEMSPSELEQESRFLESRLRSIYTEKLIANNRWEMGMEDFRLYALRNKASGLLSTGFTIGDGPSSEEVMRKRLNR</sequence>
<dbReference type="RefSeq" id="XP_002488414.1">
    <property type="nucleotide sequence ID" value="XM_002488369.1"/>
</dbReference>
<accession>B8MUJ0</accession>
<name>B8MUJ0_TALSN</name>
<organism evidence="2 3">
    <name type="scientific">Talaromyces stipitatus (strain ATCC 10500 / CBS 375.48 / QM 6759 / NRRL 1006)</name>
    <name type="common">Penicillium stipitatum</name>
    <dbReference type="NCBI Taxonomy" id="441959"/>
    <lineage>
        <taxon>Eukaryota</taxon>
        <taxon>Fungi</taxon>
        <taxon>Dikarya</taxon>
        <taxon>Ascomycota</taxon>
        <taxon>Pezizomycotina</taxon>
        <taxon>Eurotiomycetes</taxon>
        <taxon>Eurotiomycetidae</taxon>
        <taxon>Eurotiales</taxon>
        <taxon>Trichocomaceae</taxon>
        <taxon>Talaromyces</taxon>
        <taxon>Talaromyces sect. Talaromyces</taxon>
    </lineage>
</organism>